<organism evidence="5 6">
    <name type="scientific">Serpentinicella alkaliphila</name>
    <dbReference type="NCBI Taxonomy" id="1734049"/>
    <lineage>
        <taxon>Bacteria</taxon>
        <taxon>Bacillati</taxon>
        <taxon>Bacillota</taxon>
        <taxon>Clostridia</taxon>
        <taxon>Peptostreptococcales</taxon>
        <taxon>Natronincolaceae</taxon>
        <taxon>Serpentinicella</taxon>
    </lineage>
</organism>
<keyword evidence="2" id="KW-0238">DNA-binding</keyword>
<proteinExistence type="predicted"/>
<keyword evidence="3" id="KW-0804">Transcription</keyword>
<protein>
    <submittedName>
        <fullName evidence="5">AraC family transcriptional regulator</fullName>
    </submittedName>
</protein>
<dbReference type="Proteomes" id="UP000295504">
    <property type="component" value="Unassembled WGS sequence"/>
</dbReference>
<sequence length="238" mass="28130">MNFLKKIECQRRVYTSKYQTHSHAYGQLILPLQGSMNIKTSSFDYEVDDRHLFYIPPDCVHTFYSNNINEFLVIDIPLEVFNGLGINKYGKELYQILDDRWKAIRYLILEEINYKAYGGSLVNLIKYMTSVLFQNNIPTSIQYINDNYSQQLTVENLAAMEHFNVSYYCQWFFNQTGMTPNEYIQNLRLEKAKILLQETELSLLEISQIVGYSHQSSLSRLFQKKEALSPGYFRKMRR</sequence>
<feature type="domain" description="HTH araC/xylS-type" evidence="4">
    <location>
        <begin position="138"/>
        <end position="236"/>
    </location>
</feature>
<dbReference type="InterPro" id="IPR018062">
    <property type="entry name" value="HTH_AraC-typ_CS"/>
</dbReference>
<evidence type="ECO:0000256" key="1">
    <source>
        <dbReference type="ARBA" id="ARBA00023015"/>
    </source>
</evidence>
<evidence type="ECO:0000313" key="5">
    <source>
        <dbReference type="EMBL" id="TCP97369.1"/>
    </source>
</evidence>
<dbReference type="SMART" id="SM00342">
    <property type="entry name" value="HTH_ARAC"/>
    <property type="match status" value="1"/>
</dbReference>
<dbReference type="GO" id="GO:0003700">
    <property type="term" value="F:DNA-binding transcription factor activity"/>
    <property type="evidence" value="ECO:0007669"/>
    <property type="project" value="InterPro"/>
</dbReference>
<dbReference type="RefSeq" id="WP_132849481.1">
    <property type="nucleotide sequence ID" value="NZ_CP058648.1"/>
</dbReference>
<gene>
    <name evidence="5" type="ORF">EDD79_104610</name>
</gene>
<dbReference type="InterPro" id="IPR018060">
    <property type="entry name" value="HTH_AraC"/>
</dbReference>
<keyword evidence="6" id="KW-1185">Reference proteome</keyword>
<accession>A0A4R2T357</accession>
<dbReference type="Gene3D" id="1.10.10.60">
    <property type="entry name" value="Homeodomain-like"/>
    <property type="match status" value="2"/>
</dbReference>
<dbReference type="PANTHER" id="PTHR43280:SF26">
    <property type="entry name" value="ARAC-FAMILY TRANSCRIPTIONAL REGULATOR"/>
    <property type="match status" value="1"/>
</dbReference>
<dbReference type="SUPFAM" id="SSF46689">
    <property type="entry name" value="Homeodomain-like"/>
    <property type="match status" value="2"/>
</dbReference>
<dbReference type="Pfam" id="PF12833">
    <property type="entry name" value="HTH_18"/>
    <property type="match status" value="1"/>
</dbReference>
<dbReference type="EMBL" id="SLYC01000046">
    <property type="protein sequence ID" value="TCP97369.1"/>
    <property type="molecule type" value="Genomic_DNA"/>
</dbReference>
<dbReference type="PROSITE" id="PS00041">
    <property type="entry name" value="HTH_ARAC_FAMILY_1"/>
    <property type="match status" value="1"/>
</dbReference>
<name>A0A4R2T357_9FIRM</name>
<dbReference type="GO" id="GO:0043565">
    <property type="term" value="F:sequence-specific DNA binding"/>
    <property type="evidence" value="ECO:0007669"/>
    <property type="project" value="InterPro"/>
</dbReference>
<evidence type="ECO:0000256" key="2">
    <source>
        <dbReference type="ARBA" id="ARBA00023125"/>
    </source>
</evidence>
<dbReference type="InterPro" id="IPR011051">
    <property type="entry name" value="RmlC_Cupin_sf"/>
</dbReference>
<evidence type="ECO:0000259" key="4">
    <source>
        <dbReference type="PROSITE" id="PS01124"/>
    </source>
</evidence>
<reference evidence="5 6" key="1">
    <citation type="submission" date="2019-03" db="EMBL/GenBank/DDBJ databases">
        <title>Genomic Encyclopedia of Type Strains, Phase IV (KMG-IV): sequencing the most valuable type-strain genomes for metagenomic binning, comparative biology and taxonomic classification.</title>
        <authorList>
            <person name="Goeker M."/>
        </authorList>
    </citation>
    <scope>NUCLEOTIDE SEQUENCE [LARGE SCALE GENOMIC DNA]</scope>
    <source>
        <strain evidence="5 6">DSM 100013</strain>
    </source>
</reference>
<dbReference type="InterPro" id="IPR014710">
    <property type="entry name" value="RmlC-like_jellyroll"/>
</dbReference>
<evidence type="ECO:0000313" key="6">
    <source>
        <dbReference type="Proteomes" id="UP000295504"/>
    </source>
</evidence>
<dbReference type="AlphaFoldDB" id="A0A4R2T357"/>
<dbReference type="InterPro" id="IPR009057">
    <property type="entry name" value="Homeodomain-like_sf"/>
</dbReference>
<dbReference type="Gene3D" id="2.60.120.10">
    <property type="entry name" value="Jelly Rolls"/>
    <property type="match status" value="1"/>
</dbReference>
<dbReference type="OrthoDB" id="1681793at2"/>
<dbReference type="SUPFAM" id="SSF51182">
    <property type="entry name" value="RmlC-like cupins"/>
    <property type="match status" value="1"/>
</dbReference>
<comment type="caution">
    <text evidence="5">The sequence shown here is derived from an EMBL/GenBank/DDBJ whole genome shotgun (WGS) entry which is preliminary data.</text>
</comment>
<keyword evidence="1" id="KW-0805">Transcription regulation</keyword>
<evidence type="ECO:0000256" key="3">
    <source>
        <dbReference type="ARBA" id="ARBA00023163"/>
    </source>
</evidence>
<dbReference type="PANTHER" id="PTHR43280">
    <property type="entry name" value="ARAC-FAMILY TRANSCRIPTIONAL REGULATOR"/>
    <property type="match status" value="1"/>
</dbReference>
<dbReference type="PROSITE" id="PS01124">
    <property type="entry name" value="HTH_ARAC_FAMILY_2"/>
    <property type="match status" value="1"/>
</dbReference>